<organism evidence="1 2">
    <name type="scientific">Ampelomyces quisqualis</name>
    <name type="common">Powdery mildew agent</name>
    <dbReference type="NCBI Taxonomy" id="50730"/>
    <lineage>
        <taxon>Eukaryota</taxon>
        <taxon>Fungi</taxon>
        <taxon>Dikarya</taxon>
        <taxon>Ascomycota</taxon>
        <taxon>Pezizomycotina</taxon>
        <taxon>Dothideomycetes</taxon>
        <taxon>Pleosporomycetidae</taxon>
        <taxon>Pleosporales</taxon>
        <taxon>Pleosporineae</taxon>
        <taxon>Phaeosphaeriaceae</taxon>
        <taxon>Ampelomyces</taxon>
    </lineage>
</organism>
<evidence type="ECO:0000313" key="1">
    <source>
        <dbReference type="EMBL" id="KAF1917400.1"/>
    </source>
</evidence>
<dbReference type="EMBL" id="ML979134">
    <property type="protein sequence ID" value="KAF1917400.1"/>
    <property type="molecule type" value="Genomic_DNA"/>
</dbReference>
<dbReference type="AlphaFoldDB" id="A0A6A5QRE5"/>
<protein>
    <submittedName>
        <fullName evidence="1">Uncharacterized protein</fullName>
    </submittedName>
</protein>
<sequence>MADSSIQTPHKSLDYHVARAKGTKLLALMRSSSPPLPATTFTPSDISKWGYIQVHHVTDTTLPPYTDLLTSLSTTPTIHSAANPSGPNIAVTYTHSQPVTLDGTAYPATHAYFSSLLNPTAGLFVASNNMTPEARTTRSSNPPKAIATPMPALKHWSDIAYLQWTLLPPPLSLPRSPFLSPVVPLRYILRANIHDADTLAVVSRVLGFDAAPRFLAGGLYPRMQWPGRTFKIDTWDAQALLGTPNGGGVGRLVSQLGGCVERVVVFFSVDGQLERGNLLFCLGEEKGSGMDR</sequence>
<dbReference type="OrthoDB" id="5337308at2759"/>
<dbReference type="Proteomes" id="UP000800096">
    <property type="component" value="Unassembled WGS sequence"/>
</dbReference>
<gene>
    <name evidence="1" type="ORF">BDU57DRAFT_493317</name>
</gene>
<accession>A0A6A5QRE5</accession>
<evidence type="ECO:0000313" key="2">
    <source>
        <dbReference type="Proteomes" id="UP000800096"/>
    </source>
</evidence>
<name>A0A6A5QRE5_AMPQU</name>
<keyword evidence="2" id="KW-1185">Reference proteome</keyword>
<reference evidence="1" key="1">
    <citation type="journal article" date="2020" name="Stud. Mycol.">
        <title>101 Dothideomycetes genomes: a test case for predicting lifestyles and emergence of pathogens.</title>
        <authorList>
            <person name="Haridas S."/>
            <person name="Albert R."/>
            <person name="Binder M."/>
            <person name="Bloem J."/>
            <person name="Labutti K."/>
            <person name="Salamov A."/>
            <person name="Andreopoulos B."/>
            <person name="Baker S."/>
            <person name="Barry K."/>
            <person name="Bills G."/>
            <person name="Bluhm B."/>
            <person name="Cannon C."/>
            <person name="Castanera R."/>
            <person name="Culley D."/>
            <person name="Daum C."/>
            <person name="Ezra D."/>
            <person name="Gonzalez J."/>
            <person name="Henrissat B."/>
            <person name="Kuo A."/>
            <person name="Liang C."/>
            <person name="Lipzen A."/>
            <person name="Lutzoni F."/>
            <person name="Magnuson J."/>
            <person name="Mondo S."/>
            <person name="Nolan M."/>
            <person name="Ohm R."/>
            <person name="Pangilinan J."/>
            <person name="Park H.-J."/>
            <person name="Ramirez L."/>
            <person name="Alfaro M."/>
            <person name="Sun H."/>
            <person name="Tritt A."/>
            <person name="Yoshinaga Y."/>
            <person name="Zwiers L.-H."/>
            <person name="Turgeon B."/>
            <person name="Goodwin S."/>
            <person name="Spatafora J."/>
            <person name="Crous P."/>
            <person name="Grigoriev I."/>
        </authorList>
    </citation>
    <scope>NUCLEOTIDE SEQUENCE</scope>
    <source>
        <strain evidence="1">HMLAC05119</strain>
    </source>
</reference>
<proteinExistence type="predicted"/>